<dbReference type="AlphaFoldDB" id="A0A0C2WZ45"/>
<dbReference type="Proteomes" id="UP000054549">
    <property type="component" value="Unassembled WGS sequence"/>
</dbReference>
<evidence type="ECO:0000313" key="3">
    <source>
        <dbReference type="Proteomes" id="UP000054549"/>
    </source>
</evidence>
<feature type="compositionally biased region" description="Acidic residues" evidence="1">
    <location>
        <begin position="483"/>
        <end position="514"/>
    </location>
</feature>
<dbReference type="SUPFAM" id="SSF52047">
    <property type="entry name" value="RNI-like"/>
    <property type="match status" value="1"/>
</dbReference>
<reference evidence="2 3" key="1">
    <citation type="submission" date="2014-04" db="EMBL/GenBank/DDBJ databases">
        <title>Evolutionary Origins and Diversification of the Mycorrhizal Mutualists.</title>
        <authorList>
            <consortium name="DOE Joint Genome Institute"/>
            <consortium name="Mycorrhizal Genomics Consortium"/>
            <person name="Kohler A."/>
            <person name="Kuo A."/>
            <person name="Nagy L.G."/>
            <person name="Floudas D."/>
            <person name="Copeland A."/>
            <person name="Barry K.W."/>
            <person name="Cichocki N."/>
            <person name="Veneault-Fourrey C."/>
            <person name="LaButti K."/>
            <person name="Lindquist E.A."/>
            <person name="Lipzen A."/>
            <person name="Lundell T."/>
            <person name="Morin E."/>
            <person name="Murat C."/>
            <person name="Riley R."/>
            <person name="Ohm R."/>
            <person name="Sun H."/>
            <person name="Tunlid A."/>
            <person name="Henrissat B."/>
            <person name="Grigoriev I.V."/>
            <person name="Hibbett D.S."/>
            <person name="Martin F."/>
        </authorList>
    </citation>
    <scope>NUCLEOTIDE SEQUENCE [LARGE SCALE GENOMIC DNA]</scope>
    <source>
        <strain evidence="2 3">Koide BX008</strain>
    </source>
</reference>
<dbReference type="InParanoid" id="A0A0C2WZ45"/>
<evidence type="ECO:0000256" key="1">
    <source>
        <dbReference type="SAM" id="MobiDB-lite"/>
    </source>
</evidence>
<feature type="compositionally biased region" description="Basic and acidic residues" evidence="1">
    <location>
        <begin position="461"/>
        <end position="480"/>
    </location>
</feature>
<dbReference type="EMBL" id="KN818281">
    <property type="protein sequence ID" value="KIL61683.1"/>
    <property type="molecule type" value="Genomic_DNA"/>
</dbReference>
<evidence type="ECO:0008006" key="4">
    <source>
        <dbReference type="Google" id="ProtNLM"/>
    </source>
</evidence>
<dbReference type="InterPro" id="IPR032675">
    <property type="entry name" value="LRR_dom_sf"/>
</dbReference>
<gene>
    <name evidence="2" type="ORF">M378DRAFT_13369</name>
</gene>
<dbReference type="OrthoDB" id="2886770at2759"/>
<feature type="region of interest" description="Disordered" evidence="1">
    <location>
        <begin position="454"/>
        <end position="529"/>
    </location>
</feature>
<keyword evidence="3" id="KW-1185">Reference proteome</keyword>
<proteinExistence type="predicted"/>
<name>A0A0C2WZ45_AMAMK</name>
<accession>A0A0C2WZ45</accession>
<organism evidence="2 3">
    <name type="scientific">Amanita muscaria (strain Koide BX008)</name>
    <dbReference type="NCBI Taxonomy" id="946122"/>
    <lineage>
        <taxon>Eukaryota</taxon>
        <taxon>Fungi</taxon>
        <taxon>Dikarya</taxon>
        <taxon>Basidiomycota</taxon>
        <taxon>Agaricomycotina</taxon>
        <taxon>Agaricomycetes</taxon>
        <taxon>Agaricomycetidae</taxon>
        <taxon>Agaricales</taxon>
        <taxon>Pluteineae</taxon>
        <taxon>Amanitaceae</taxon>
        <taxon>Amanita</taxon>
    </lineage>
</organism>
<protein>
    <recommendedName>
        <fullName evidence="4">F-box domain-containing protein</fullName>
    </recommendedName>
</protein>
<dbReference type="HOGENOM" id="CLU_018544_12_4_1"/>
<sequence>MVSSRQVASPTSPAPSASAVLHPIQRIHTDILAEIFTHCLPERVDKDWRPSLISGRKAPLLLCKVCASWRSLAISTPRLWQMFILELNAYNAPTTTTKSLPSDIRTWLGRSGTLPLTIRFLLYTNTTSLVADTLKAVFESSSRWESVLIETTPRVPWPPVSVLPNLRDFHGSVLRINEFPFTSAPSLKSLSLYTLPPNPTSVSSIPWNRLTELYITTPVPTFTVIELFQGCPLLEKLSICVESSDDGDGSLPVRSVPRIKQDALRWFWLYITPGSRLAVENLTLPALEELQLGGISTIREPYCYSELLDLFTRSKCKLQKLTLMWSKFKPDQLLEYLKHPCFRTLTSLTIEEQDHGEDAVTSVVDKEVLSQLTYSEEQGTAPLCPKLAELVFKMCYRSEVSPSADSLGRMVRSRCFGHASDEQLKSLELLTRYPISSEDNELLELARDKGGLKLSYASGPKKADNPRRNTREHWGEEHSSGDWSEEGSDDDWVTEGSDVEWEENEGGDSNEEGAGETTGEYLTEGDQVV</sequence>
<evidence type="ECO:0000313" key="2">
    <source>
        <dbReference type="EMBL" id="KIL61683.1"/>
    </source>
</evidence>
<dbReference type="Gene3D" id="3.80.10.10">
    <property type="entry name" value="Ribonuclease Inhibitor"/>
    <property type="match status" value="1"/>
</dbReference>